<feature type="domain" description="2Fe-2S ferredoxin-type" evidence="1">
    <location>
        <begin position="3"/>
        <end position="67"/>
    </location>
</feature>
<gene>
    <name evidence="2" type="ORF">BS1321_25510</name>
</gene>
<sequence>MQQKVHIKIDGADATLDGKQTVLQMLNANGCSIEVPNVCYHPGLGPIETCDTCLVSVNGELNRYSCT</sequence>
<accession>A0A223EP01</accession>
<evidence type="ECO:0000313" key="3">
    <source>
        <dbReference type="Proteomes" id="UP000214618"/>
    </source>
</evidence>
<dbReference type="SUPFAM" id="SSF54292">
    <property type="entry name" value="2Fe-2S ferredoxin-like"/>
    <property type="match status" value="1"/>
</dbReference>
<dbReference type="Proteomes" id="UP000214618">
    <property type="component" value="Chromosome"/>
</dbReference>
<reference evidence="2 3" key="1">
    <citation type="submission" date="2016-10" db="EMBL/GenBank/DDBJ databases">
        <title>The whole genome sequencing and assembly of Bacillus simplex DSM 1321 strain.</title>
        <authorList>
            <person name="Park M.-K."/>
            <person name="Lee Y.-J."/>
            <person name="Yi H."/>
            <person name="Bahn Y.-S."/>
            <person name="Kim J.F."/>
            <person name="Lee D.-W."/>
        </authorList>
    </citation>
    <scope>NUCLEOTIDE SEQUENCE [LARGE SCALE GENOMIC DNA]</scope>
    <source>
        <strain evidence="2 3">DSM 1321</strain>
    </source>
</reference>
<dbReference type="AlphaFoldDB" id="A0A223EP01"/>
<protein>
    <recommendedName>
        <fullName evidence="1">2Fe-2S ferredoxin-type domain-containing protein</fullName>
    </recommendedName>
</protein>
<name>A0A223EP01_9BACI</name>
<evidence type="ECO:0000313" key="2">
    <source>
        <dbReference type="EMBL" id="ASS96962.1"/>
    </source>
</evidence>
<proteinExistence type="predicted"/>
<dbReference type="Pfam" id="PF13510">
    <property type="entry name" value="Fer2_4"/>
    <property type="match status" value="1"/>
</dbReference>
<evidence type="ECO:0000259" key="1">
    <source>
        <dbReference type="PROSITE" id="PS51085"/>
    </source>
</evidence>
<organism evidence="2 3">
    <name type="scientific">Peribacillus simplex NBRC 15720 = DSM 1321</name>
    <dbReference type="NCBI Taxonomy" id="1349754"/>
    <lineage>
        <taxon>Bacteria</taxon>
        <taxon>Bacillati</taxon>
        <taxon>Bacillota</taxon>
        <taxon>Bacilli</taxon>
        <taxon>Bacillales</taxon>
        <taxon>Bacillaceae</taxon>
        <taxon>Peribacillus</taxon>
    </lineage>
</organism>
<dbReference type="InterPro" id="IPR001041">
    <property type="entry name" value="2Fe-2S_ferredoxin-type"/>
</dbReference>
<dbReference type="Gene3D" id="3.10.20.740">
    <property type="match status" value="1"/>
</dbReference>
<dbReference type="InterPro" id="IPR036010">
    <property type="entry name" value="2Fe-2S_ferredoxin-like_sf"/>
</dbReference>
<dbReference type="EMBL" id="CP017704">
    <property type="protein sequence ID" value="ASS96962.1"/>
    <property type="molecule type" value="Genomic_DNA"/>
</dbReference>
<dbReference type="PROSITE" id="PS51085">
    <property type="entry name" value="2FE2S_FER_2"/>
    <property type="match status" value="1"/>
</dbReference>
<dbReference type="GO" id="GO:0051536">
    <property type="term" value="F:iron-sulfur cluster binding"/>
    <property type="evidence" value="ECO:0007669"/>
    <property type="project" value="InterPro"/>
</dbReference>